<dbReference type="CDD" id="cd13530">
    <property type="entry name" value="PBP2_peptides_like"/>
    <property type="match status" value="1"/>
</dbReference>
<keyword evidence="7" id="KW-0029">Amino-acid transport</keyword>
<dbReference type="SMART" id="SM00062">
    <property type="entry name" value="PBPb"/>
    <property type="match status" value="1"/>
</dbReference>
<keyword evidence="8 10" id="KW-1133">Transmembrane helix</keyword>
<dbReference type="PANTHER" id="PTHR30614:SF20">
    <property type="entry name" value="GLUTAMINE TRANSPORT SYSTEM PERMEASE PROTEIN GLNP"/>
    <property type="match status" value="1"/>
</dbReference>
<evidence type="ECO:0000256" key="1">
    <source>
        <dbReference type="ARBA" id="ARBA00003159"/>
    </source>
</evidence>
<dbReference type="InterPro" id="IPR035906">
    <property type="entry name" value="MetI-like_sf"/>
</dbReference>
<evidence type="ECO:0000256" key="4">
    <source>
        <dbReference type="ARBA" id="ARBA00022448"/>
    </source>
</evidence>
<dbReference type="CDD" id="cd06261">
    <property type="entry name" value="TM_PBP2"/>
    <property type="match status" value="1"/>
</dbReference>
<dbReference type="NCBIfam" id="TIGR01726">
    <property type="entry name" value="HEQRo_perm_3TM"/>
    <property type="match status" value="1"/>
</dbReference>
<keyword evidence="5" id="KW-1003">Cell membrane</keyword>
<dbReference type="EMBL" id="CP043506">
    <property type="protein sequence ID" value="QEO18574.1"/>
    <property type="molecule type" value="Genomic_DNA"/>
</dbReference>
<comment type="similarity">
    <text evidence="3">Belongs to the binding-protein-dependent transport system permease family. HisMQ subfamily.</text>
</comment>
<dbReference type="GO" id="GO:0006865">
    <property type="term" value="P:amino acid transport"/>
    <property type="evidence" value="ECO:0007669"/>
    <property type="project" value="UniProtKB-KW"/>
</dbReference>
<name>A0A5C1YQE0_9PROT</name>
<evidence type="ECO:0000256" key="8">
    <source>
        <dbReference type="ARBA" id="ARBA00022989"/>
    </source>
</evidence>
<feature type="transmembrane region" description="Helical" evidence="10">
    <location>
        <begin position="461"/>
        <end position="480"/>
    </location>
</feature>
<dbReference type="InterPro" id="IPR001638">
    <property type="entry name" value="Solute-binding_3/MltF_N"/>
</dbReference>
<feature type="domain" description="ABC transmembrane type-1" evidence="11">
    <location>
        <begin position="295"/>
        <end position="483"/>
    </location>
</feature>
<dbReference type="SUPFAM" id="SSF53850">
    <property type="entry name" value="Periplasmic binding protein-like II"/>
    <property type="match status" value="1"/>
</dbReference>
<evidence type="ECO:0000256" key="9">
    <source>
        <dbReference type="ARBA" id="ARBA00023136"/>
    </source>
</evidence>
<comment type="function">
    <text evidence="1">Part of the binding-protein-dependent transport system for glutamine; probably responsible for the translocation of the substrate across the membrane.</text>
</comment>
<keyword evidence="6 10" id="KW-0812">Transmembrane</keyword>
<organism evidence="12 13">
    <name type="scientific">Acetobacter vaccinii</name>
    <dbReference type="NCBI Taxonomy" id="2592655"/>
    <lineage>
        <taxon>Bacteria</taxon>
        <taxon>Pseudomonadati</taxon>
        <taxon>Pseudomonadota</taxon>
        <taxon>Alphaproteobacteria</taxon>
        <taxon>Acetobacterales</taxon>
        <taxon>Acetobacteraceae</taxon>
        <taxon>Acetobacter</taxon>
    </lineage>
</organism>
<comment type="subcellular location">
    <subcellularLocation>
        <location evidence="2">Cell inner membrane</location>
        <topology evidence="2">Multi-pass membrane protein</topology>
    </subcellularLocation>
    <subcellularLocation>
        <location evidence="10">Cell membrane</location>
        <topology evidence="10">Multi-pass membrane protein</topology>
    </subcellularLocation>
</comment>
<evidence type="ECO:0000313" key="13">
    <source>
        <dbReference type="Proteomes" id="UP000324536"/>
    </source>
</evidence>
<dbReference type="Pfam" id="PF00497">
    <property type="entry name" value="SBP_bac_3"/>
    <property type="match status" value="1"/>
</dbReference>
<dbReference type="SMART" id="SM00079">
    <property type="entry name" value="PBPe"/>
    <property type="match status" value="1"/>
</dbReference>
<dbReference type="KEGG" id="acek:FLP30_05450"/>
<evidence type="ECO:0000256" key="10">
    <source>
        <dbReference type="RuleBase" id="RU363032"/>
    </source>
</evidence>
<keyword evidence="13" id="KW-1185">Reference proteome</keyword>
<evidence type="ECO:0000256" key="3">
    <source>
        <dbReference type="ARBA" id="ARBA00010072"/>
    </source>
</evidence>
<evidence type="ECO:0000259" key="11">
    <source>
        <dbReference type="PROSITE" id="PS50928"/>
    </source>
</evidence>
<evidence type="ECO:0000256" key="5">
    <source>
        <dbReference type="ARBA" id="ARBA00022475"/>
    </source>
</evidence>
<reference evidence="12 13" key="1">
    <citation type="submission" date="2019-09" db="EMBL/GenBank/DDBJ databases">
        <title>Genome sequencing of strain KACC 21233.</title>
        <authorList>
            <person name="Heo J."/>
            <person name="Kim S.-J."/>
            <person name="Kim J.-S."/>
            <person name="Hong S.-B."/>
            <person name="Kwon S.-W."/>
        </authorList>
    </citation>
    <scope>NUCLEOTIDE SEQUENCE [LARGE SCALE GENOMIC DNA]</scope>
    <source>
        <strain evidence="12 13">KACC 21233</strain>
    </source>
</reference>
<dbReference type="AlphaFoldDB" id="A0A5C1YQE0"/>
<dbReference type="Proteomes" id="UP000324536">
    <property type="component" value="Chromosome"/>
</dbReference>
<keyword evidence="9 10" id="KW-0472">Membrane</keyword>
<dbReference type="SUPFAM" id="SSF161098">
    <property type="entry name" value="MetI-like"/>
    <property type="match status" value="1"/>
</dbReference>
<evidence type="ECO:0000256" key="2">
    <source>
        <dbReference type="ARBA" id="ARBA00004429"/>
    </source>
</evidence>
<dbReference type="Gene3D" id="3.40.190.10">
    <property type="entry name" value="Periplasmic binding protein-like II"/>
    <property type="match status" value="2"/>
</dbReference>
<dbReference type="GO" id="GO:0043190">
    <property type="term" value="C:ATP-binding cassette (ABC) transporter complex"/>
    <property type="evidence" value="ECO:0007669"/>
    <property type="project" value="InterPro"/>
</dbReference>
<dbReference type="GO" id="GO:0015276">
    <property type="term" value="F:ligand-gated monoatomic ion channel activity"/>
    <property type="evidence" value="ECO:0007669"/>
    <property type="project" value="InterPro"/>
</dbReference>
<gene>
    <name evidence="12" type="ORF">FLP30_05450</name>
</gene>
<protein>
    <submittedName>
        <fullName evidence="12">ABC transporter permease subunit</fullName>
    </submittedName>
</protein>
<dbReference type="InterPro" id="IPR000515">
    <property type="entry name" value="MetI-like"/>
</dbReference>
<feature type="transmembrane region" description="Helical" evidence="10">
    <location>
        <begin position="331"/>
        <end position="354"/>
    </location>
</feature>
<feature type="transmembrane region" description="Helical" evidence="10">
    <location>
        <begin position="294"/>
        <end position="319"/>
    </location>
</feature>
<evidence type="ECO:0000256" key="6">
    <source>
        <dbReference type="ARBA" id="ARBA00022692"/>
    </source>
</evidence>
<dbReference type="OrthoDB" id="7341446at2"/>
<dbReference type="PROSITE" id="PS50928">
    <property type="entry name" value="ABC_TM1"/>
    <property type="match status" value="1"/>
</dbReference>
<proteinExistence type="inferred from homology"/>
<dbReference type="InterPro" id="IPR043429">
    <property type="entry name" value="ArtM/GltK/GlnP/TcyL/YhdX-like"/>
</dbReference>
<dbReference type="PANTHER" id="PTHR30614">
    <property type="entry name" value="MEMBRANE COMPONENT OF AMINO ACID ABC TRANSPORTER"/>
    <property type="match status" value="1"/>
</dbReference>
<dbReference type="InterPro" id="IPR001320">
    <property type="entry name" value="Iontro_rcpt_C"/>
</dbReference>
<keyword evidence="4 10" id="KW-0813">Transport</keyword>
<sequence length="498" mass="54801">MLCAGAGAQAQTPAQSVPQQSAVRWAADASADVPFTFHDLADPDRLTGFEYDMMGALQRHMGIPLQFVQNDWDGLIPGLQRGLYEMVTCGIEITPEHAEAIDFTQPYYITSERMVVRRDGPQLLTLESLHGHAVGTLKDTQAERILMHEPGVTLRTYEEETNVFMDLAAGRTDAVLIDGPIAKYYGDTNPALHVVGDPIGRVEYGIAFAKGQHTALREQVNTALTSMLHDGSLHGILARWGLWTPEMVQLTGDHTVLDVPATAWNAYVAELHGKSGWRAQLDRYLSFVPLVVHAAWLTLAVSLCAMVLAVSLGMVLALVRLYGPRPLAWLATLYVELVRGTPLLIQILLIFYGLPEFGVRLTPFIAGVISLGLNYAAYEAENYRAGLQSVAPGQMEAALALNMTHAQALRHVVVPQAFRLVMPVMTNDFISLLKDSSLVSVITLTELTQTYVRLSSTYFDYFGTGLMIGGAYLLLGLPFVRLARFAERRLAAPHMRRK</sequence>
<dbReference type="Gene3D" id="1.10.3720.10">
    <property type="entry name" value="MetI-like"/>
    <property type="match status" value="1"/>
</dbReference>
<dbReference type="Pfam" id="PF00528">
    <property type="entry name" value="BPD_transp_1"/>
    <property type="match status" value="1"/>
</dbReference>
<accession>A0A5C1YQE0</accession>
<dbReference type="InterPro" id="IPR010065">
    <property type="entry name" value="AA_ABC_transptr_permease_3TM"/>
</dbReference>
<evidence type="ECO:0000256" key="7">
    <source>
        <dbReference type="ARBA" id="ARBA00022970"/>
    </source>
</evidence>
<evidence type="ECO:0000313" key="12">
    <source>
        <dbReference type="EMBL" id="QEO18574.1"/>
    </source>
</evidence>